<evidence type="ECO:0000256" key="4">
    <source>
        <dbReference type="ARBA" id="ARBA00023136"/>
    </source>
</evidence>
<feature type="transmembrane region" description="Helical" evidence="6">
    <location>
        <begin position="48"/>
        <end position="67"/>
    </location>
</feature>
<sequence length="680" mass="75993">MKNEINKQQDEPGTREGTGRKNYLLACILMLIPVVAALFYGVAGDDKFIVLSPLAVIVYACLMVWVAREALSRNAVFSAPPAWGILLAFLAYGIMLVAMADIPFEARVRMLFMGLFIGAYGLWGNALVLFRDSRSVLGWLLVFALLASFYGLVNFFKQPEQVLWAERWAFYDGRLASTYICPNHFAHVLQMLLPFCLVLLFIPKAGIFLRILAGYCIVVFLPTMYFTESRAGMLGSIAALGVTVLLLALRKNKKMFVLLLVAVPLLSAILLVGAWNSSEMFKRRMTPVVEFLVEAKAEGFANTTTRDFRPLTWLDTIDMIKEKPATGFGPGSYWYAFPEYRKRCNAVRIVSGHPHNEYLEVASEYGLIGFGLLALAWVYGLVRLLVFSIKTPDEHHAFMAMAFLGTAAGTLLHSFFDFQMHVFQNVLVFALLAGIAVGPICGRRQEQLLKDQTPVRKTARRVALAMLAFAAVAGLLLSVLAFSSSFIRALGDRMADSKQSDKAIALYERAISIDASNWKAHKGLGQLYGTERYYSLDRNEKQELATKELAAYAMAVQYNPKDAQLLMDMGRTSVFLGDEEAGIDLLKQATQMRLFNDICWWNLGIAQRNAGRYEEALETFQYAATVKNSASIKKNIQWLEKQIRGDIAIQKADAPHQSPGVMRKVEDVPLDDLYKLLDAQ</sequence>
<organism evidence="8 9">
    <name type="scientific">Pontiella sulfatireligans</name>
    <dbReference type="NCBI Taxonomy" id="2750658"/>
    <lineage>
        <taxon>Bacteria</taxon>
        <taxon>Pseudomonadati</taxon>
        <taxon>Kiritimatiellota</taxon>
        <taxon>Kiritimatiellia</taxon>
        <taxon>Kiritimatiellales</taxon>
        <taxon>Pontiellaceae</taxon>
        <taxon>Pontiella</taxon>
    </lineage>
</organism>
<evidence type="ECO:0000313" key="9">
    <source>
        <dbReference type="Proteomes" id="UP000346198"/>
    </source>
</evidence>
<dbReference type="PANTHER" id="PTHR37422:SF13">
    <property type="entry name" value="LIPOPOLYSACCHARIDE BIOSYNTHESIS PROTEIN PA4999-RELATED"/>
    <property type="match status" value="1"/>
</dbReference>
<feature type="transmembrane region" description="Helical" evidence="6">
    <location>
        <begin position="23"/>
        <end position="42"/>
    </location>
</feature>
<dbReference type="InterPro" id="IPR011990">
    <property type="entry name" value="TPR-like_helical_dom_sf"/>
</dbReference>
<dbReference type="Pfam" id="PF04932">
    <property type="entry name" value="Wzy_C"/>
    <property type="match status" value="1"/>
</dbReference>
<evidence type="ECO:0000256" key="3">
    <source>
        <dbReference type="ARBA" id="ARBA00022989"/>
    </source>
</evidence>
<dbReference type="InterPro" id="IPR007016">
    <property type="entry name" value="O-antigen_ligase-rel_domated"/>
</dbReference>
<feature type="repeat" description="TPR" evidence="5">
    <location>
        <begin position="597"/>
        <end position="630"/>
    </location>
</feature>
<feature type="transmembrane region" description="Helical" evidence="6">
    <location>
        <begin position="207"/>
        <end position="225"/>
    </location>
</feature>
<feature type="transmembrane region" description="Helical" evidence="6">
    <location>
        <begin position="256"/>
        <end position="275"/>
    </location>
</feature>
<accession>A0A6C2UDK9</accession>
<dbReference type="PROSITE" id="PS50005">
    <property type="entry name" value="TPR"/>
    <property type="match status" value="2"/>
</dbReference>
<keyword evidence="2 6" id="KW-0812">Transmembrane</keyword>
<dbReference type="PANTHER" id="PTHR37422">
    <property type="entry name" value="TEICHURONIC ACID BIOSYNTHESIS PROTEIN TUAE"/>
    <property type="match status" value="1"/>
</dbReference>
<feature type="transmembrane region" description="Helical" evidence="6">
    <location>
        <begin position="398"/>
        <end position="416"/>
    </location>
</feature>
<evidence type="ECO:0000313" key="8">
    <source>
        <dbReference type="EMBL" id="VGO18292.1"/>
    </source>
</evidence>
<feature type="repeat" description="TPR" evidence="5">
    <location>
        <begin position="484"/>
        <end position="517"/>
    </location>
</feature>
<dbReference type="InterPro" id="IPR019734">
    <property type="entry name" value="TPR_rpt"/>
</dbReference>
<keyword evidence="5" id="KW-0802">TPR repeat</keyword>
<reference evidence="8 9" key="1">
    <citation type="submission" date="2019-04" db="EMBL/GenBank/DDBJ databases">
        <authorList>
            <person name="Van Vliet M D."/>
        </authorList>
    </citation>
    <scope>NUCLEOTIDE SEQUENCE [LARGE SCALE GENOMIC DNA]</scope>
    <source>
        <strain evidence="8 9">F21</strain>
    </source>
</reference>
<comment type="subcellular location">
    <subcellularLocation>
        <location evidence="1">Membrane</location>
        <topology evidence="1">Multi-pass membrane protein</topology>
    </subcellularLocation>
</comment>
<dbReference type="SUPFAM" id="SSF48452">
    <property type="entry name" value="TPR-like"/>
    <property type="match status" value="1"/>
</dbReference>
<proteinExistence type="predicted"/>
<feature type="transmembrane region" description="Helical" evidence="6">
    <location>
        <begin position="365"/>
        <end position="386"/>
    </location>
</feature>
<dbReference type="Proteomes" id="UP000346198">
    <property type="component" value="Unassembled WGS sequence"/>
</dbReference>
<dbReference type="AlphaFoldDB" id="A0A6C2UDK9"/>
<dbReference type="GO" id="GO:0016020">
    <property type="term" value="C:membrane"/>
    <property type="evidence" value="ECO:0007669"/>
    <property type="project" value="UniProtKB-SubCell"/>
</dbReference>
<keyword evidence="3 6" id="KW-1133">Transmembrane helix</keyword>
<evidence type="ECO:0000256" key="5">
    <source>
        <dbReference type="PROSITE-ProRule" id="PRU00339"/>
    </source>
</evidence>
<evidence type="ECO:0000256" key="1">
    <source>
        <dbReference type="ARBA" id="ARBA00004141"/>
    </source>
</evidence>
<name>A0A6C2UDK9_9BACT</name>
<feature type="domain" description="O-antigen ligase-related" evidence="7">
    <location>
        <begin position="218"/>
        <end position="373"/>
    </location>
</feature>
<dbReference type="Gene3D" id="1.25.40.10">
    <property type="entry name" value="Tetratricopeptide repeat domain"/>
    <property type="match status" value="1"/>
</dbReference>
<keyword evidence="9" id="KW-1185">Reference proteome</keyword>
<keyword evidence="4 6" id="KW-0472">Membrane</keyword>
<feature type="transmembrane region" description="Helical" evidence="6">
    <location>
        <begin position="462"/>
        <end position="487"/>
    </location>
</feature>
<evidence type="ECO:0000256" key="2">
    <source>
        <dbReference type="ARBA" id="ARBA00022692"/>
    </source>
</evidence>
<feature type="transmembrane region" description="Helical" evidence="6">
    <location>
        <begin position="422"/>
        <end position="441"/>
    </location>
</feature>
<feature type="transmembrane region" description="Helical" evidence="6">
    <location>
        <begin position="176"/>
        <end position="200"/>
    </location>
</feature>
<evidence type="ECO:0000256" key="6">
    <source>
        <dbReference type="SAM" id="Phobius"/>
    </source>
</evidence>
<dbReference type="EMBL" id="CAAHFH010000001">
    <property type="protein sequence ID" value="VGO18292.1"/>
    <property type="molecule type" value="Genomic_DNA"/>
</dbReference>
<dbReference type="Gene3D" id="1.25.40.1040">
    <property type="match status" value="1"/>
</dbReference>
<evidence type="ECO:0000259" key="7">
    <source>
        <dbReference type="Pfam" id="PF04932"/>
    </source>
</evidence>
<gene>
    <name evidence="8" type="ORF">SCARR_00344</name>
</gene>
<dbReference type="InterPro" id="IPR051533">
    <property type="entry name" value="WaaL-like"/>
</dbReference>
<feature type="transmembrane region" description="Helical" evidence="6">
    <location>
        <begin position="110"/>
        <end position="130"/>
    </location>
</feature>
<dbReference type="RefSeq" id="WP_136059796.1">
    <property type="nucleotide sequence ID" value="NZ_CAAHFH010000001.1"/>
</dbReference>
<feature type="transmembrane region" description="Helical" evidence="6">
    <location>
        <begin position="231"/>
        <end position="249"/>
    </location>
</feature>
<protein>
    <recommendedName>
        <fullName evidence="7">O-antigen ligase-related domain-containing protein</fullName>
    </recommendedName>
</protein>
<feature type="transmembrane region" description="Helical" evidence="6">
    <location>
        <begin position="137"/>
        <end position="156"/>
    </location>
</feature>
<feature type="transmembrane region" description="Helical" evidence="6">
    <location>
        <begin position="79"/>
        <end position="98"/>
    </location>
</feature>